<accession>A0A0E9T954</accession>
<evidence type="ECO:0000256" key="1">
    <source>
        <dbReference type="SAM" id="Phobius"/>
    </source>
</evidence>
<keyword evidence="1" id="KW-0812">Transmembrane</keyword>
<protein>
    <submittedName>
        <fullName evidence="2">Uncharacterized protein</fullName>
    </submittedName>
</protein>
<reference evidence="2" key="1">
    <citation type="submission" date="2014-11" db="EMBL/GenBank/DDBJ databases">
        <authorList>
            <person name="Amaro Gonzalez C."/>
        </authorList>
    </citation>
    <scope>NUCLEOTIDE SEQUENCE</scope>
</reference>
<keyword evidence="1" id="KW-0472">Membrane</keyword>
<reference evidence="2" key="2">
    <citation type="journal article" date="2015" name="Fish Shellfish Immunol.">
        <title>Early steps in the European eel (Anguilla anguilla)-Vibrio vulnificus interaction in the gills: Role of the RtxA13 toxin.</title>
        <authorList>
            <person name="Callol A."/>
            <person name="Pajuelo D."/>
            <person name="Ebbesson L."/>
            <person name="Teles M."/>
            <person name="MacKenzie S."/>
            <person name="Amaro C."/>
        </authorList>
    </citation>
    <scope>NUCLEOTIDE SEQUENCE</scope>
</reference>
<organism evidence="2">
    <name type="scientific">Anguilla anguilla</name>
    <name type="common">European freshwater eel</name>
    <name type="synonym">Muraena anguilla</name>
    <dbReference type="NCBI Taxonomy" id="7936"/>
    <lineage>
        <taxon>Eukaryota</taxon>
        <taxon>Metazoa</taxon>
        <taxon>Chordata</taxon>
        <taxon>Craniata</taxon>
        <taxon>Vertebrata</taxon>
        <taxon>Euteleostomi</taxon>
        <taxon>Actinopterygii</taxon>
        <taxon>Neopterygii</taxon>
        <taxon>Teleostei</taxon>
        <taxon>Anguilliformes</taxon>
        <taxon>Anguillidae</taxon>
        <taxon>Anguilla</taxon>
    </lineage>
</organism>
<proteinExistence type="predicted"/>
<dbReference type="EMBL" id="GBXM01058396">
    <property type="protein sequence ID" value="JAH50181.1"/>
    <property type="molecule type" value="Transcribed_RNA"/>
</dbReference>
<dbReference type="AlphaFoldDB" id="A0A0E9T954"/>
<feature type="transmembrane region" description="Helical" evidence="1">
    <location>
        <begin position="12"/>
        <end position="33"/>
    </location>
</feature>
<evidence type="ECO:0000313" key="2">
    <source>
        <dbReference type="EMBL" id="JAH50181.1"/>
    </source>
</evidence>
<name>A0A0E9T954_ANGAN</name>
<keyword evidence="1" id="KW-1133">Transmembrane helix</keyword>
<sequence>MIKGRKKTFGFLNILHIISFAAVLSAVAQIVIFTNKKENENIQQPRKPQLRLKCSSLV</sequence>